<reference evidence="2 3" key="1">
    <citation type="submission" date="2019-07" db="EMBL/GenBank/DDBJ databases">
        <title>Whole genome shotgun sequence of Reyranella soli NBRC 108950.</title>
        <authorList>
            <person name="Hosoyama A."/>
            <person name="Uohara A."/>
            <person name="Ohji S."/>
            <person name="Ichikawa N."/>
        </authorList>
    </citation>
    <scope>NUCLEOTIDE SEQUENCE [LARGE SCALE GENOMIC DNA]</scope>
    <source>
        <strain evidence="2 3">NBRC 108950</strain>
    </source>
</reference>
<sequence length="140" mass="15299">MVRFAAIAFSGFAFVASAFAAGPWDGTYVYEQGLGKGAGGISLFVTHTLTIDGPQCRLKAEGYQTNERIRCNATVKGDRLEVSFQSFRDGSTVNRFGVKEYTINQPLFTLARKGDGIVTTWQGYNRNGIDTAGLPTFRKL</sequence>
<organism evidence="2 3">
    <name type="scientific">Reyranella soli</name>
    <dbReference type="NCBI Taxonomy" id="1230389"/>
    <lineage>
        <taxon>Bacteria</taxon>
        <taxon>Pseudomonadati</taxon>
        <taxon>Pseudomonadota</taxon>
        <taxon>Alphaproteobacteria</taxon>
        <taxon>Hyphomicrobiales</taxon>
        <taxon>Reyranellaceae</taxon>
        <taxon>Reyranella</taxon>
    </lineage>
</organism>
<keyword evidence="3" id="KW-1185">Reference proteome</keyword>
<keyword evidence="1" id="KW-0732">Signal</keyword>
<dbReference type="EMBL" id="BKAJ01000074">
    <property type="protein sequence ID" value="GEP57066.1"/>
    <property type="molecule type" value="Genomic_DNA"/>
</dbReference>
<feature type="chain" id="PRO_5021798584" evidence="1">
    <location>
        <begin position="21"/>
        <end position="140"/>
    </location>
</feature>
<name>A0A512NDP1_9HYPH</name>
<evidence type="ECO:0000313" key="3">
    <source>
        <dbReference type="Proteomes" id="UP000321058"/>
    </source>
</evidence>
<evidence type="ECO:0000313" key="2">
    <source>
        <dbReference type="EMBL" id="GEP57066.1"/>
    </source>
</evidence>
<comment type="caution">
    <text evidence="2">The sequence shown here is derived from an EMBL/GenBank/DDBJ whole genome shotgun (WGS) entry which is preliminary data.</text>
</comment>
<evidence type="ECO:0000256" key="1">
    <source>
        <dbReference type="SAM" id="SignalP"/>
    </source>
</evidence>
<gene>
    <name evidence="2" type="ORF">RSO01_42320</name>
</gene>
<proteinExistence type="predicted"/>
<accession>A0A512NDP1</accession>
<protein>
    <submittedName>
        <fullName evidence="2">Uncharacterized protein</fullName>
    </submittedName>
</protein>
<dbReference type="Proteomes" id="UP000321058">
    <property type="component" value="Unassembled WGS sequence"/>
</dbReference>
<dbReference type="AlphaFoldDB" id="A0A512NDP1"/>
<feature type="signal peptide" evidence="1">
    <location>
        <begin position="1"/>
        <end position="20"/>
    </location>
</feature>
<dbReference type="Pfam" id="PF19453">
    <property type="entry name" value="DUF5991"/>
    <property type="match status" value="1"/>
</dbReference>
<dbReference type="InterPro" id="IPR046033">
    <property type="entry name" value="DUF5991"/>
</dbReference>